<organism evidence="1 2">
    <name type="scientific">Sphaerodactylus townsendi</name>
    <dbReference type="NCBI Taxonomy" id="933632"/>
    <lineage>
        <taxon>Eukaryota</taxon>
        <taxon>Metazoa</taxon>
        <taxon>Chordata</taxon>
        <taxon>Craniata</taxon>
        <taxon>Vertebrata</taxon>
        <taxon>Euteleostomi</taxon>
        <taxon>Lepidosauria</taxon>
        <taxon>Squamata</taxon>
        <taxon>Bifurcata</taxon>
        <taxon>Gekkota</taxon>
        <taxon>Sphaerodactylidae</taxon>
        <taxon>Sphaerodactylus</taxon>
    </lineage>
</organism>
<accession>A0ACB8FPK0</accession>
<proteinExistence type="predicted"/>
<dbReference type="EMBL" id="CM037619">
    <property type="protein sequence ID" value="KAH8007187.1"/>
    <property type="molecule type" value="Genomic_DNA"/>
</dbReference>
<evidence type="ECO:0000313" key="2">
    <source>
        <dbReference type="Proteomes" id="UP000827872"/>
    </source>
</evidence>
<evidence type="ECO:0000313" key="1">
    <source>
        <dbReference type="EMBL" id="KAH8007187.1"/>
    </source>
</evidence>
<reference evidence="1" key="1">
    <citation type="submission" date="2021-08" db="EMBL/GenBank/DDBJ databases">
        <title>The first chromosome-level gecko genome reveals the dynamic sex chromosomes of Neotropical dwarf geckos (Sphaerodactylidae: Sphaerodactylus).</title>
        <authorList>
            <person name="Pinto B.J."/>
            <person name="Keating S.E."/>
            <person name="Gamble T."/>
        </authorList>
    </citation>
    <scope>NUCLEOTIDE SEQUENCE</scope>
    <source>
        <strain evidence="1">TG3544</strain>
    </source>
</reference>
<protein>
    <submittedName>
        <fullName evidence="1">Uncharacterized protein</fullName>
    </submittedName>
</protein>
<name>A0ACB8FPK0_9SAUR</name>
<comment type="caution">
    <text evidence="1">The sequence shown here is derived from an EMBL/GenBank/DDBJ whole genome shotgun (WGS) entry which is preliminary data.</text>
</comment>
<dbReference type="Proteomes" id="UP000827872">
    <property type="component" value="Linkage Group LG06"/>
</dbReference>
<keyword evidence="2" id="KW-1185">Reference proteome</keyword>
<sequence>MVSVQDQLTTTEGPKECQDEGCLEQERHNIGPEDIKELLQESSEDRKNDMLLCVWPMAGEPSLVFDDPVGNEDAAGTSSKRCWRVTEKAEIVGKAAFHTYWFDEPSATHAEDSMPNQ</sequence>
<gene>
    <name evidence="1" type="ORF">K3G42_018153</name>
</gene>